<evidence type="ECO:0000313" key="4">
    <source>
        <dbReference type="EMBL" id="KTR53048.1"/>
    </source>
</evidence>
<dbReference type="InterPro" id="IPR007721">
    <property type="entry name" value="RbsD_FucU"/>
</dbReference>
<dbReference type="GO" id="GO:0036373">
    <property type="term" value="F:L-fucose mutarotase activity"/>
    <property type="evidence" value="ECO:0007669"/>
    <property type="project" value="UniProtKB-EC"/>
</dbReference>
<gene>
    <name evidence="4" type="ORF">NS359_04335</name>
</gene>
<reference evidence="4 5" key="1">
    <citation type="journal article" date="2016" name="Front. Microbiol.">
        <title>Genomic Resource of Rice Seed Associated Bacteria.</title>
        <authorList>
            <person name="Midha S."/>
            <person name="Bansal K."/>
            <person name="Sharma S."/>
            <person name="Kumar N."/>
            <person name="Patil P.P."/>
            <person name="Chaudhry V."/>
            <person name="Patil P.B."/>
        </authorList>
    </citation>
    <scope>NUCLEOTIDE SEQUENCE [LARGE SCALE GENOMIC DNA]</scope>
    <source>
        <strain evidence="4 5">NS359</strain>
    </source>
</reference>
<dbReference type="Proteomes" id="UP000072763">
    <property type="component" value="Unassembled WGS sequence"/>
</dbReference>
<keyword evidence="2" id="KW-0413">Isomerase</keyword>
<evidence type="ECO:0000256" key="1">
    <source>
        <dbReference type="ARBA" id="ARBA00000223"/>
    </source>
</evidence>
<dbReference type="EMBL" id="LDRC01000019">
    <property type="protein sequence ID" value="KTR53048.1"/>
    <property type="molecule type" value="Genomic_DNA"/>
</dbReference>
<dbReference type="PATRIC" id="fig|465820.4.peg.885"/>
<dbReference type="SUPFAM" id="SSF102546">
    <property type="entry name" value="RbsD-like"/>
    <property type="match status" value="1"/>
</dbReference>
<dbReference type="InterPro" id="IPR023750">
    <property type="entry name" value="RbsD-like_sf"/>
</dbReference>
<dbReference type="AlphaFoldDB" id="A0A147DSN2"/>
<dbReference type="RefSeq" id="WP_058749130.1">
    <property type="nucleotide sequence ID" value="NZ_LDRC01000019.1"/>
</dbReference>
<sequence length="155" mass="16532">MLRGIDPVLNAEVLSVLMAMGHGDEVLICDVNHPAASIAAHTVHGSVVHMTGCGIERATTAILSLLPLDTFVDAPIRRMQVVGAPDRLVDAHQVMQRVADLAAGEPVSVEALARFDFYEAARGAYAVIRTSDPGPYGCFLLRKGVIDSQTATIER</sequence>
<dbReference type="STRING" id="465820.NS263_11075"/>
<evidence type="ECO:0000313" key="5">
    <source>
        <dbReference type="Proteomes" id="UP000072763"/>
    </source>
</evidence>
<comment type="catalytic activity">
    <reaction evidence="1">
        <text>beta-D-ribopyranose = beta-D-ribofuranose</text>
        <dbReference type="Rhea" id="RHEA:25432"/>
        <dbReference type="ChEBI" id="CHEBI:27476"/>
        <dbReference type="ChEBI" id="CHEBI:47002"/>
        <dbReference type="EC" id="5.4.99.62"/>
    </reaction>
</comment>
<protein>
    <submittedName>
        <fullName evidence="4">Fucose-binding protein</fullName>
    </submittedName>
</protein>
<evidence type="ECO:0000256" key="2">
    <source>
        <dbReference type="ARBA" id="ARBA00023235"/>
    </source>
</evidence>
<dbReference type="PANTHER" id="PTHR31690">
    <property type="entry name" value="FUCOSE MUTAROTASE"/>
    <property type="match status" value="1"/>
</dbReference>
<dbReference type="InterPro" id="IPR050443">
    <property type="entry name" value="RbsD/FucU_mutarotase"/>
</dbReference>
<organism evidence="4 5">
    <name type="scientific">Curtobacterium oceanosedimentum</name>
    <dbReference type="NCBI Taxonomy" id="465820"/>
    <lineage>
        <taxon>Bacteria</taxon>
        <taxon>Bacillati</taxon>
        <taxon>Actinomycetota</taxon>
        <taxon>Actinomycetes</taxon>
        <taxon>Micrococcales</taxon>
        <taxon>Microbacteriaceae</taxon>
        <taxon>Curtobacterium</taxon>
    </lineage>
</organism>
<proteinExistence type="predicted"/>
<name>A0A147DSN2_9MICO</name>
<comment type="catalytic activity">
    <reaction evidence="3">
        <text>alpha-L-fucose = beta-L-fucose</text>
        <dbReference type="Rhea" id="RHEA:25580"/>
        <dbReference type="ChEBI" id="CHEBI:42548"/>
        <dbReference type="ChEBI" id="CHEBI:42589"/>
        <dbReference type="EC" id="5.1.3.29"/>
    </reaction>
</comment>
<dbReference type="GO" id="GO:0006004">
    <property type="term" value="P:fucose metabolic process"/>
    <property type="evidence" value="ECO:0007669"/>
    <property type="project" value="TreeGrafter"/>
</dbReference>
<dbReference type="Gene3D" id="3.40.1650.10">
    <property type="entry name" value="RbsD-like domain"/>
    <property type="match status" value="1"/>
</dbReference>
<dbReference type="GO" id="GO:0062193">
    <property type="term" value="F:D-ribose pyranase activity"/>
    <property type="evidence" value="ECO:0007669"/>
    <property type="project" value="UniProtKB-EC"/>
</dbReference>
<evidence type="ECO:0000256" key="3">
    <source>
        <dbReference type="ARBA" id="ARBA00036324"/>
    </source>
</evidence>
<dbReference type="Pfam" id="PF05025">
    <property type="entry name" value="RbsD_FucU"/>
    <property type="match status" value="1"/>
</dbReference>
<dbReference type="PANTHER" id="PTHR31690:SF4">
    <property type="entry name" value="FUCOSE MUTAROTASE"/>
    <property type="match status" value="1"/>
</dbReference>
<accession>A0A147DSN2</accession>
<dbReference type="OrthoDB" id="9805009at2"/>
<comment type="caution">
    <text evidence="4">The sequence shown here is derived from an EMBL/GenBank/DDBJ whole genome shotgun (WGS) entry which is preliminary data.</text>
</comment>
<dbReference type="GO" id="GO:0042806">
    <property type="term" value="F:fucose binding"/>
    <property type="evidence" value="ECO:0007669"/>
    <property type="project" value="TreeGrafter"/>
</dbReference>